<dbReference type="InterPro" id="IPR003439">
    <property type="entry name" value="ABC_transporter-like_ATP-bd"/>
</dbReference>
<protein>
    <recommendedName>
        <fullName evidence="5">ABC transporter domain-containing protein</fullName>
    </recommendedName>
</protein>
<evidence type="ECO:0000256" key="4">
    <source>
        <dbReference type="ARBA" id="ARBA00022840"/>
    </source>
</evidence>
<dbReference type="SUPFAM" id="SSF52540">
    <property type="entry name" value="P-loop containing nucleoside triphosphate hydrolases"/>
    <property type="match status" value="1"/>
</dbReference>
<proteinExistence type="inferred from homology"/>
<evidence type="ECO:0000313" key="7">
    <source>
        <dbReference type="Proteomes" id="UP000092024"/>
    </source>
</evidence>
<dbReference type="PANTHER" id="PTHR42711:SF5">
    <property type="entry name" value="ABC TRANSPORTER ATP-BINDING PROTEIN NATA"/>
    <property type="match status" value="1"/>
</dbReference>
<evidence type="ECO:0000256" key="1">
    <source>
        <dbReference type="ARBA" id="ARBA00005417"/>
    </source>
</evidence>
<dbReference type="InterPro" id="IPR027417">
    <property type="entry name" value="P-loop_NTPase"/>
</dbReference>
<name>A0A1A5YCE9_9BACL</name>
<dbReference type="PROSITE" id="PS50893">
    <property type="entry name" value="ABC_TRANSPORTER_2"/>
    <property type="match status" value="1"/>
</dbReference>
<keyword evidence="2" id="KW-0813">Transport</keyword>
<dbReference type="SMART" id="SM00382">
    <property type="entry name" value="AAA"/>
    <property type="match status" value="1"/>
</dbReference>
<organism evidence="6 7">
    <name type="scientific">Paenibacillus oryzae</name>
    <dbReference type="NCBI Taxonomy" id="1844972"/>
    <lineage>
        <taxon>Bacteria</taxon>
        <taxon>Bacillati</taxon>
        <taxon>Bacillota</taxon>
        <taxon>Bacilli</taxon>
        <taxon>Bacillales</taxon>
        <taxon>Paenibacillaceae</taxon>
        <taxon>Paenibacillus</taxon>
    </lineage>
</organism>
<dbReference type="InterPro" id="IPR003593">
    <property type="entry name" value="AAA+_ATPase"/>
</dbReference>
<dbReference type="GO" id="GO:0016887">
    <property type="term" value="F:ATP hydrolysis activity"/>
    <property type="evidence" value="ECO:0007669"/>
    <property type="project" value="InterPro"/>
</dbReference>
<evidence type="ECO:0000256" key="2">
    <source>
        <dbReference type="ARBA" id="ARBA00022448"/>
    </source>
</evidence>
<evidence type="ECO:0000256" key="3">
    <source>
        <dbReference type="ARBA" id="ARBA00022741"/>
    </source>
</evidence>
<accession>A0A1A5YCE9</accession>
<comment type="caution">
    <text evidence="6">The sequence shown here is derived from an EMBL/GenBank/DDBJ whole genome shotgun (WGS) entry which is preliminary data.</text>
</comment>
<keyword evidence="3" id="KW-0547">Nucleotide-binding</keyword>
<comment type="similarity">
    <text evidence="1">Belongs to the ABC transporter superfamily.</text>
</comment>
<dbReference type="PANTHER" id="PTHR42711">
    <property type="entry name" value="ABC TRANSPORTER ATP-BINDING PROTEIN"/>
    <property type="match status" value="1"/>
</dbReference>
<feature type="domain" description="ABC transporter" evidence="5">
    <location>
        <begin position="7"/>
        <end position="232"/>
    </location>
</feature>
<dbReference type="RefSeq" id="WP_068686552.1">
    <property type="nucleotide sequence ID" value="NZ_LYPA01000074.1"/>
</dbReference>
<dbReference type="Gene3D" id="3.40.50.300">
    <property type="entry name" value="P-loop containing nucleotide triphosphate hydrolases"/>
    <property type="match status" value="1"/>
</dbReference>
<evidence type="ECO:0000313" key="6">
    <source>
        <dbReference type="EMBL" id="OBR63286.1"/>
    </source>
</evidence>
<keyword evidence="4" id="KW-0067">ATP-binding</keyword>
<dbReference type="EMBL" id="LYPA01000074">
    <property type="protein sequence ID" value="OBR63286.1"/>
    <property type="molecule type" value="Genomic_DNA"/>
</dbReference>
<dbReference type="GO" id="GO:0005524">
    <property type="term" value="F:ATP binding"/>
    <property type="evidence" value="ECO:0007669"/>
    <property type="project" value="UniProtKB-KW"/>
</dbReference>
<dbReference type="CDD" id="cd03230">
    <property type="entry name" value="ABC_DR_subfamily_A"/>
    <property type="match status" value="1"/>
</dbReference>
<dbReference type="STRING" id="1844972.A7K91_25390"/>
<gene>
    <name evidence="6" type="ORF">A7K91_25390</name>
</gene>
<sequence length="250" mass="27315">MDKTAVIEARGICKHFGSYRAVVDVSFRVKRGELFAIIGKNGAGKSTLLNMLAGELQPDAGYIVAPGLDVAEEPEKLRKVPNAYMPNLLNMDGQTVNEVLAKYRRYPKSGERLQDTLEMYGLNSYSRLHVNSLPHGFKHRLVLAAAMAADPELLLLDEPTTGLDVESKQHYWSLLSQLRSEGKTIIIVSHDMNEISRHCDRVGVMKAGTLTACGSLAGLIEKLPYGGLTLEAVYMHYAVGAGGGVEIKTE</sequence>
<dbReference type="Pfam" id="PF00005">
    <property type="entry name" value="ABC_tran"/>
    <property type="match status" value="1"/>
</dbReference>
<dbReference type="OrthoDB" id="9804819at2"/>
<dbReference type="InterPro" id="IPR050763">
    <property type="entry name" value="ABC_transporter_ATP-binding"/>
</dbReference>
<evidence type="ECO:0000259" key="5">
    <source>
        <dbReference type="PROSITE" id="PS50893"/>
    </source>
</evidence>
<dbReference type="AlphaFoldDB" id="A0A1A5YCE9"/>
<dbReference type="Proteomes" id="UP000092024">
    <property type="component" value="Unassembled WGS sequence"/>
</dbReference>
<reference evidence="6 7" key="1">
    <citation type="submission" date="2016-05" db="EMBL/GenBank/DDBJ databases">
        <title>Paenibacillus oryzae. sp. nov., isolated from the rice root.</title>
        <authorList>
            <person name="Zhang J."/>
            <person name="Zhang X."/>
        </authorList>
    </citation>
    <scope>NUCLEOTIDE SEQUENCE [LARGE SCALE GENOMIC DNA]</scope>
    <source>
        <strain evidence="6 7">1DrF-4</strain>
    </source>
</reference>
<keyword evidence="7" id="KW-1185">Reference proteome</keyword>